<dbReference type="EMBL" id="KV878919">
    <property type="protein sequence ID" value="OJJ79311.1"/>
    <property type="molecule type" value="Genomic_DNA"/>
</dbReference>
<dbReference type="VEuPathDB" id="FungiDB:ASPGLDRAFT_40012"/>
<protein>
    <submittedName>
        <fullName evidence="1">Uncharacterized protein</fullName>
    </submittedName>
</protein>
<dbReference type="RefSeq" id="XP_022396009.1">
    <property type="nucleotide sequence ID" value="XM_022545155.1"/>
</dbReference>
<dbReference type="GeneID" id="34461416"/>
<reference evidence="2" key="1">
    <citation type="journal article" date="2017" name="Genome Biol.">
        <title>Comparative genomics reveals high biological diversity and specific adaptations in the industrially and medically important fungal genus Aspergillus.</title>
        <authorList>
            <person name="de Vries R.P."/>
            <person name="Riley R."/>
            <person name="Wiebenga A."/>
            <person name="Aguilar-Osorio G."/>
            <person name="Amillis S."/>
            <person name="Uchima C.A."/>
            <person name="Anderluh G."/>
            <person name="Asadollahi M."/>
            <person name="Askin M."/>
            <person name="Barry K."/>
            <person name="Battaglia E."/>
            <person name="Bayram O."/>
            <person name="Benocci T."/>
            <person name="Braus-Stromeyer S.A."/>
            <person name="Caldana C."/>
            <person name="Canovas D."/>
            <person name="Cerqueira G.C."/>
            <person name="Chen F."/>
            <person name="Chen W."/>
            <person name="Choi C."/>
            <person name="Clum A."/>
            <person name="Dos Santos R.A."/>
            <person name="Damasio A.R."/>
            <person name="Diallinas G."/>
            <person name="Emri T."/>
            <person name="Fekete E."/>
            <person name="Flipphi M."/>
            <person name="Freyberg S."/>
            <person name="Gallo A."/>
            <person name="Gournas C."/>
            <person name="Habgood R."/>
            <person name="Hainaut M."/>
            <person name="Harispe M.L."/>
            <person name="Henrissat B."/>
            <person name="Hilden K.S."/>
            <person name="Hope R."/>
            <person name="Hossain A."/>
            <person name="Karabika E."/>
            <person name="Karaffa L."/>
            <person name="Karanyi Z."/>
            <person name="Krasevec N."/>
            <person name="Kuo A."/>
            <person name="Kusch H."/>
            <person name="LaButti K."/>
            <person name="Lagendijk E.L."/>
            <person name="Lapidus A."/>
            <person name="Levasseur A."/>
            <person name="Lindquist E."/>
            <person name="Lipzen A."/>
            <person name="Logrieco A.F."/>
            <person name="MacCabe A."/>
            <person name="Maekelae M.R."/>
            <person name="Malavazi I."/>
            <person name="Melin P."/>
            <person name="Meyer V."/>
            <person name="Mielnichuk N."/>
            <person name="Miskei M."/>
            <person name="Molnar A.P."/>
            <person name="Mule G."/>
            <person name="Ngan C.Y."/>
            <person name="Orejas M."/>
            <person name="Orosz E."/>
            <person name="Ouedraogo J.P."/>
            <person name="Overkamp K.M."/>
            <person name="Park H.-S."/>
            <person name="Perrone G."/>
            <person name="Piumi F."/>
            <person name="Punt P.J."/>
            <person name="Ram A.F."/>
            <person name="Ramon A."/>
            <person name="Rauscher S."/>
            <person name="Record E."/>
            <person name="Riano-Pachon D.M."/>
            <person name="Robert V."/>
            <person name="Roehrig J."/>
            <person name="Ruller R."/>
            <person name="Salamov A."/>
            <person name="Salih N.S."/>
            <person name="Samson R.A."/>
            <person name="Sandor E."/>
            <person name="Sanguinetti M."/>
            <person name="Schuetze T."/>
            <person name="Sepcic K."/>
            <person name="Shelest E."/>
            <person name="Sherlock G."/>
            <person name="Sophianopoulou V."/>
            <person name="Squina F.M."/>
            <person name="Sun H."/>
            <person name="Susca A."/>
            <person name="Todd R.B."/>
            <person name="Tsang A."/>
            <person name="Unkles S.E."/>
            <person name="van de Wiele N."/>
            <person name="van Rossen-Uffink D."/>
            <person name="Oliveira J.V."/>
            <person name="Vesth T.C."/>
            <person name="Visser J."/>
            <person name="Yu J.-H."/>
            <person name="Zhou M."/>
            <person name="Andersen M.R."/>
            <person name="Archer D.B."/>
            <person name="Baker S.E."/>
            <person name="Benoit I."/>
            <person name="Brakhage A.A."/>
            <person name="Braus G.H."/>
            <person name="Fischer R."/>
            <person name="Frisvad J.C."/>
            <person name="Goldman G.H."/>
            <person name="Houbraken J."/>
            <person name="Oakley B."/>
            <person name="Pocsi I."/>
            <person name="Scazzocchio C."/>
            <person name="Seiboth B."/>
            <person name="vanKuyk P.A."/>
            <person name="Wortman J."/>
            <person name="Dyer P.S."/>
            <person name="Grigoriev I.V."/>
        </authorList>
    </citation>
    <scope>NUCLEOTIDE SEQUENCE [LARGE SCALE GENOMIC DNA]</scope>
    <source>
        <strain evidence="2">CBS 516.65</strain>
    </source>
</reference>
<proteinExistence type="predicted"/>
<name>A0A1L9V602_ASPGL</name>
<gene>
    <name evidence="1" type="ORF">ASPGLDRAFT_40012</name>
</gene>
<keyword evidence="2" id="KW-1185">Reference proteome</keyword>
<sequence length="229" mass="25177">MTKVRRLQILCFVEGKRTSRSQSYSTKAVEQEALDYCKKLFASNQSNSTDFVYAGTLVGVHLRLWIVHRANGEDGMSLTPLWVAPYPKSNEDYKDLGDSADGQEVLRAFHGMISVAPQPWIETKGIGVVPSSGGGAFQLPTIDRPDFIPESIAPVLPSVPTGPTISGLPPDYVRVTKFLVTTTSYTWMTSSGETGSGRVAELDVERCYLLNKERQLYADSATENVPVRL</sequence>
<evidence type="ECO:0000313" key="2">
    <source>
        <dbReference type="Proteomes" id="UP000184300"/>
    </source>
</evidence>
<evidence type="ECO:0000313" key="1">
    <source>
        <dbReference type="EMBL" id="OJJ79311.1"/>
    </source>
</evidence>
<dbReference type="STRING" id="1160497.A0A1L9V602"/>
<dbReference type="OrthoDB" id="5126078at2759"/>
<organism evidence="1 2">
    <name type="scientific">Aspergillus glaucus CBS 516.65</name>
    <dbReference type="NCBI Taxonomy" id="1160497"/>
    <lineage>
        <taxon>Eukaryota</taxon>
        <taxon>Fungi</taxon>
        <taxon>Dikarya</taxon>
        <taxon>Ascomycota</taxon>
        <taxon>Pezizomycotina</taxon>
        <taxon>Eurotiomycetes</taxon>
        <taxon>Eurotiomycetidae</taxon>
        <taxon>Eurotiales</taxon>
        <taxon>Aspergillaceae</taxon>
        <taxon>Aspergillus</taxon>
        <taxon>Aspergillus subgen. Aspergillus</taxon>
    </lineage>
</organism>
<dbReference type="AlphaFoldDB" id="A0A1L9V602"/>
<accession>A0A1L9V602</accession>
<dbReference type="Proteomes" id="UP000184300">
    <property type="component" value="Unassembled WGS sequence"/>
</dbReference>